<dbReference type="FunFam" id="1.25.40.10:FF:000196">
    <property type="entry name" value="Pentatricopeptide repeat-containing protein At4g14850"/>
    <property type="match status" value="1"/>
</dbReference>
<dbReference type="GO" id="GO:0003729">
    <property type="term" value="F:mRNA binding"/>
    <property type="evidence" value="ECO:0007669"/>
    <property type="project" value="UniProtKB-ARBA"/>
</dbReference>
<evidence type="ECO:0000256" key="1">
    <source>
        <dbReference type="ARBA" id="ARBA00006643"/>
    </source>
</evidence>
<dbReference type="EMBL" id="CAUOFW020008324">
    <property type="protein sequence ID" value="CAK9182370.1"/>
    <property type="molecule type" value="Genomic_DNA"/>
</dbReference>
<dbReference type="Pfam" id="PF01535">
    <property type="entry name" value="PPR"/>
    <property type="match status" value="5"/>
</dbReference>
<dbReference type="Gene3D" id="1.25.40.10">
    <property type="entry name" value="Tetratricopeptide repeat domain"/>
    <property type="match status" value="3"/>
</dbReference>
<dbReference type="PANTHER" id="PTHR24015:SF1728">
    <property type="entry name" value="PENTACOTRIPEPTIDE-REPEAT REGION OF PRORP DOMAIN-CONTAINING PROTEIN"/>
    <property type="match status" value="1"/>
</dbReference>
<evidence type="ECO:0000256" key="2">
    <source>
        <dbReference type="ARBA" id="ARBA00022737"/>
    </source>
</evidence>
<dbReference type="Pfam" id="PF20431">
    <property type="entry name" value="E_motif"/>
    <property type="match status" value="1"/>
</dbReference>
<evidence type="ECO:0000313" key="5">
    <source>
        <dbReference type="Proteomes" id="UP001642360"/>
    </source>
</evidence>
<proteinExistence type="inferred from homology"/>
<dbReference type="FunFam" id="1.25.40.10:FF:001103">
    <property type="entry name" value="Glycerol-3-phosphate dehydrogenase [NAD(+)]"/>
    <property type="match status" value="1"/>
</dbReference>
<sequence>MIAENLGLLLHQCSKSKAFRFGLSLHAAVVKTGMISDVLVSNHTLNMYAKCGNINCARQLFDEMSDRNLVSWSAMISGFNQAGKPLMALYFFSQMRLQPNEFIFASSISACASLLALRLGQQIHSQSLKLGYSFISFVANSLISMYMRCGLCNDALSVFDTTSAPDSVSYNALITGLVENKQPERGFQVFMLMCQRGLIPDRFTFAGVLGMCSTAEDSQRGMELHCQTIKHKLDSSPFVGNVIMTMYSKFNVIVDIEKAFRLIADKDVISWNTFIAACSQCDDHAKGLTAFREMVTENRVRPDDFTYASALAACAGLASIHHGRQVHALLIRTKLAEDVIVENALVNMYAKCGCIGYGYTIFNLMGCRNLVSWNSIIAGFANHGLGKKVIELFEEMKEMGVKPDSVTFIGLLTACNHAGLVDLGQAYFKSMDSIYGIAPDIEHLSCLVDLLGRAGRLDEAEGYMERFPFGHDPVVLGCLLSACRLHGDVVIGERLARRLLQLQPVTTSPFVLLSNLYASDGIWYGVAEARKMLKGSGLKKEPGHSLIEVKGIFEKFTIGDFSHPKIEEIVDTLKTFSWAGDEVLLT</sequence>
<dbReference type="InterPro" id="IPR046848">
    <property type="entry name" value="E_motif"/>
</dbReference>
<name>A0ABC8UMY4_9AQUA</name>
<keyword evidence="2" id="KW-0677">Repeat</keyword>
<dbReference type="Proteomes" id="UP001642360">
    <property type="component" value="Unassembled WGS sequence"/>
</dbReference>
<dbReference type="InterPro" id="IPR046960">
    <property type="entry name" value="PPR_At4g14850-like_plant"/>
</dbReference>
<organism evidence="4 5">
    <name type="scientific">Ilex paraguariensis</name>
    <name type="common">yerba mate</name>
    <dbReference type="NCBI Taxonomy" id="185542"/>
    <lineage>
        <taxon>Eukaryota</taxon>
        <taxon>Viridiplantae</taxon>
        <taxon>Streptophyta</taxon>
        <taxon>Embryophyta</taxon>
        <taxon>Tracheophyta</taxon>
        <taxon>Spermatophyta</taxon>
        <taxon>Magnoliopsida</taxon>
        <taxon>eudicotyledons</taxon>
        <taxon>Gunneridae</taxon>
        <taxon>Pentapetalae</taxon>
        <taxon>asterids</taxon>
        <taxon>campanulids</taxon>
        <taxon>Aquifoliales</taxon>
        <taxon>Aquifoliaceae</taxon>
        <taxon>Ilex</taxon>
    </lineage>
</organism>
<evidence type="ECO:0000313" key="4">
    <source>
        <dbReference type="EMBL" id="CAK9182370.1"/>
    </source>
</evidence>
<evidence type="ECO:0008006" key="6">
    <source>
        <dbReference type="Google" id="ProtNLM"/>
    </source>
</evidence>
<gene>
    <name evidence="4" type="ORF">ILEXP_LOCUS52513</name>
</gene>
<dbReference type="InterPro" id="IPR002885">
    <property type="entry name" value="PPR_rpt"/>
</dbReference>
<feature type="repeat" description="PPR" evidence="3">
    <location>
        <begin position="37"/>
        <end position="71"/>
    </location>
</feature>
<comment type="similarity">
    <text evidence="1">Belongs to the PPR family. PCMP-H subfamily.</text>
</comment>
<dbReference type="FunFam" id="1.25.40.10:FF:000351">
    <property type="entry name" value="Pentatricopeptide repeat-containing protein"/>
    <property type="match status" value="1"/>
</dbReference>
<reference evidence="4 5" key="1">
    <citation type="submission" date="2024-02" db="EMBL/GenBank/DDBJ databases">
        <authorList>
            <person name="Vignale AGUSTIN F."/>
            <person name="Sosa J E."/>
            <person name="Modenutti C."/>
        </authorList>
    </citation>
    <scope>NUCLEOTIDE SEQUENCE [LARGE SCALE GENOMIC DNA]</scope>
</reference>
<comment type="caution">
    <text evidence="4">The sequence shown here is derived from an EMBL/GenBank/DDBJ whole genome shotgun (WGS) entry which is preliminary data.</text>
</comment>
<dbReference type="PROSITE" id="PS51375">
    <property type="entry name" value="PPR"/>
    <property type="match status" value="3"/>
</dbReference>
<dbReference type="InterPro" id="IPR011990">
    <property type="entry name" value="TPR-like_helical_dom_sf"/>
</dbReference>
<dbReference type="FunFam" id="1.25.40.10:FF:000690">
    <property type="entry name" value="Pentatricopeptide repeat-containing protein"/>
    <property type="match status" value="1"/>
</dbReference>
<evidence type="ECO:0000256" key="3">
    <source>
        <dbReference type="PROSITE-ProRule" id="PRU00708"/>
    </source>
</evidence>
<protein>
    <recommendedName>
        <fullName evidence="6">Pentatricopeptide repeat-containing protein</fullName>
    </recommendedName>
</protein>
<dbReference type="AlphaFoldDB" id="A0ABC8UMY4"/>
<dbReference type="Pfam" id="PF13041">
    <property type="entry name" value="PPR_2"/>
    <property type="match status" value="2"/>
</dbReference>
<feature type="repeat" description="PPR" evidence="3">
    <location>
        <begin position="369"/>
        <end position="403"/>
    </location>
</feature>
<keyword evidence="5" id="KW-1185">Reference proteome</keyword>
<feature type="repeat" description="PPR" evidence="3">
    <location>
        <begin position="166"/>
        <end position="200"/>
    </location>
</feature>
<accession>A0ABC8UMY4</accession>
<dbReference type="PANTHER" id="PTHR24015">
    <property type="entry name" value="OS07G0578800 PROTEIN-RELATED"/>
    <property type="match status" value="1"/>
</dbReference>
<dbReference type="NCBIfam" id="TIGR00756">
    <property type="entry name" value="PPR"/>
    <property type="match status" value="4"/>
</dbReference>